<name>A0AAN7GHL6_9MYRT</name>
<dbReference type="Proteomes" id="UP001345219">
    <property type="component" value="Chromosome 9"/>
</dbReference>
<accession>A0AAN7GHL6</accession>
<evidence type="ECO:0000313" key="2">
    <source>
        <dbReference type="EMBL" id="KAK4744478.1"/>
    </source>
</evidence>
<dbReference type="EMBL" id="JAXIOK010000022">
    <property type="protein sequence ID" value="KAK4744478.1"/>
    <property type="molecule type" value="Genomic_DNA"/>
</dbReference>
<organism evidence="2 3">
    <name type="scientific">Trapa incisa</name>
    <dbReference type="NCBI Taxonomy" id="236973"/>
    <lineage>
        <taxon>Eukaryota</taxon>
        <taxon>Viridiplantae</taxon>
        <taxon>Streptophyta</taxon>
        <taxon>Embryophyta</taxon>
        <taxon>Tracheophyta</taxon>
        <taxon>Spermatophyta</taxon>
        <taxon>Magnoliopsida</taxon>
        <taxon>eudicotyledons</taxon>
        <taxon>Gunneridae</taxon>
        <taxon>Pentapetalae</taxon>
        <taxon>rosids</taxon>
        <taxon>malvids</taxon>
        <taxon>Myrtales</taxon>
        <taxon>Lythraceae</taxon>
        <taxon>Trapa</taxon>
    </lineage>
</organism>
<reference evidence="2 3" key="1">
    <citation type="journal article" date="2023" name="Hortic Res">
        <title>Pangenome of water caltrop reveals structural variations and asymmetric subgenome divergence after allopolyploidization.</title>
        <authorList>
            <person name="Zhang X."/>
            <person name="Chen Y."/>
            <person name="Wang L."/>
            <person name="Yuan Y."/>
            <person name="Fang M."/>
            <person name="Shi L."/>
            <person name="Lu R."/>
            <person name="Comes H.P."/>
            <person name="Ma Y."/>
            <person name="Chen Y."/>
            <person name="Huang G."/>
            <person name="Zhou Y."/>
            <person name="Zheng Z."/>
            <person name="Qiu Y."/>
        </authorList>
    </citation>
    <scope>NUCLEOTIDE SEQUENCE [LARGE SCALE GENOMIC DNA]</scope>
    <source>
        <tissue evidence="2">Roots</tissue>
    </source>
</reference>
<feature type="compositionally biased region" description="Basic and acidic residues" evidence="1">
    <location>
        <begin position="95"/>
        <end position="106"/>
    </location>
</feature>
<dbReference type="AlphaFoldDB" id="A0AAN7GHL6"/>
<proteinExistence type="predicted"/>
<evidence type="ECO:0000313" key="3">
    <source>
        <dbReference type="Proteomes" id="UP001345219"/>
    </source>
</evidence>
<protein>
    <submittedName>
        <fullName evidence="2">Uncharacterized protein</fullName>
    </submittedName>
</protein>
<keyword evidence="3" id="KW-1185">Reference proteome</keyword>
<evidence type="ECO:0000256" key="1">
    <source>
        <dbReference type="SAM" id="MobiDB-lite"/>
    </source>
</evidence>
<sequence>MDDDNAPCFPPAEPDRLYESDGCNWGWTPATCHTAPRSESIRSGEHRATAAGRIPRHWSVKREYKVGHQGEVRVVKILNPESEAGAEKWGPTEPISERERASELPRMRRKRREVVEEAKGCPEVVFPSVMNHRRLTVTGPFLPPLFIH</sequence>
<feature type="region of interest" description="Disordered" evidence="1">
    <location>
        <begin position="83"/>
        <end position="110"/>
    </location>
</feature>
<comment type="caution">
    <text evidence="2">The sequence shown here is derived from an EMBL/GenBank/DDBJ whole genome shotgun (WGS) entry which is preliminary data.</text>
</comment>
<gene>
    <name evidence="2" type="ORF">SAY87_010790</name>
</gene>